<dbReference type="Proteomes" id="UP000070444">
    <property type="component" value="Unassembled WGS sequence"/>
</dbReference>
<accession>A0A137NV52</accession>
<dbReference type="STRING" id="796925.A0A137NV52"/>
<keyword evidence="1 2" id="KW-0378">Hydrolase</keyword>
<dbReference type="GO" id="GO:0016791">
    <property type="term" value="F:phosphatase activity"/>
    <property type="evidence" value="ECO:0007669"/>
    <property type="project" value="InterPro"/>
</dbReference>
<dbReference type="InterPro" id="IPR050849">
    <property type="entry name" value="HAD-like_hydrolase_phosphatase"/>
</dbReference>
<dbReference type="OrthoDB" id="2342176at2759"/>
<gene>
    <name evidence="2" type="ORF">CONCODRAFT_20096</name>
</gene>
<dbReference type="Gene3D" id="3.40.50.1000">
    <property type="entry name" value="HAD superfamily/HAD-like"/>
    <property type="match status" value="1"/>
</dbReference>
<protein>
    <submittedName>
        <fullName evidence="2">Phosphoric monoester hydrolase</fullName>
    </submittedName>
</protein>
<dbReference type="InterPro" id="IPR036412">
    <property type="entry name" value="HAD-like_sf"/>
</dbReference>
<sequence length="221" mass="25381">MTKTKQNILIFSDFDGTITLQDTGSVLIDEFFSQAKRKAVDEQVFNKEITQVEAFTAMWNAVTCDWEGCKERLKDVALDPYFKEFYAFIQSKDIPLTVLSSGLIQIINWYIGKHIDNFNSVVAANEGDYSKGYWDVKYYDETPYGHDKALTISKSKANYENPLTLFIGDGITDLMACSQSDVVFARRGRDLEKYCKLNSIEHIAFDDFSTILDWLKNYLNN</sequence>
<reference evidence="2 3" key="1">
    <citation type="journal article" date="2015" name="Genome Biol. Evol.">
        <title>Phylogenomic analyses indicate that early fungi evolved digesting cell walls of algal ancestors of land plants.</title>
        <authorList>
            <person name="Chang Y."/>
            <person name="Wang S."/>
            <person name="Sekimoto S."/>
            <person name="Aerts A.L."/>
            <person name="Choi C."/>
            <person name="Clum A."/>
            <person name="LaButti K.M."/>
            <person name="Lindquist E.A."/>
            <person name="Yee Ngan C."/>
            <person name="Ohm R.A."/>
            <person name="Salamov A.A."/>
            <person name="Grigoriev I.V."/>
            <person name="Spatafora J.W."/>
            <person name="Berbee M.L."/>
        </authorList>
    </citation>
    <scope>NUCLEOTIDE SEQUENCE [LARGE SCALE GENOMIC DNA]</scope>
    <source>
        <strain evidence="2 3">NRRL 28638</strain>
    </source>
</reference>
<evidence type="ECO:0000313" key="2">
    <source>
        <dbReference type="EMBL" id="KXN66695.1"/>
    </source>
</evidence>
<organism evidence="2 3">
    <name type="scientific">Conidiobolus coronatus (strain ATCC 28846 / CBS 209.66 / NRRL 28638)</name>
    <name type="common">Delacroixia coronata</name>
    <dbReference type="NCBI Taxonomy" id="796925"/>
    <lineage>
        <taxon>Eukaryota</taxon>
        <taxon>Fungi</taxon>
        <taxon>Fungi incertae sedis</taxon>
        <taxon>Zoopagomycota</taxon>
        <taxon>Entomophthoromycotina</taxon>
        <taxon>Entomophthoromycetes</taxon>
        <taxon>Entomophthorales</taxon>
        <taxon>Ancylistaceae</taxon>
        <taxon>Conidiobolus</taxon>
    </lineage>
</organism>
<evidence type="ECO:0000313" key="3">
    <source>
        <dbReference type="Proteomes" id="UP000070444"/>
    </source>
</evidence>
<dbReference type="PANTHER" id="PTHR28181:SF2">
    <property type="entry name" value="PHOSPHORIC MONOESTER HYDROLASE"/>
    <property type="match status" value="1"/>
</dbReference>
<dbReference type="NCBIfam" id="TIGR01489">
    <property type="entry name" value="DKMTPPase-SF"/>
    <property type="match status" value="1"/>
</dbReference>
<dbReference type="SUPFAM" id="SSF56784">
    <property type="entry name" value="HAD-like"/>
    <property type="match status" value="1"/>
</dbReference>
<dbReference type="NCBIfam" id="TIGR01488">
    <property type="entry name" value="HAD-SF-IB"/>
    <property type="match status" value="1"/>
</dbReference>
<proteinExistence type="predicted"/>
<dbReference type="PANTHER" id="PTHR28181">
    <property type="entry name" value="UPF0655 PROTEIN YCR015C"/>
    <property type="match status" value="1"/>
</dbReference>
<dbReference type="Gene3D" id="3.90.1470.20">
    <property type="match status" value="1"/>
</dbReference>
<dbReference type="InterPro" id="IPR006384">
    <property type="entry name" value="HAD_hydro_PyrdxlP_Pase-like"/>
</dbReference>
<keyword evidence="3" id="KW-1185">Reference proteome</keyword>
<dbReference type="InterPro" id="IPR023214">
    <property type="entry name" value="HAD_sf"/>
</dbReference>
<name>A0A137NV52_CONC2</name>
<dbReference type="OMA" id="YIPFETF"/>
<evidence type="ECO:0000256" key="1">
    <source>
        <dbReference type="ARBA" id="ARBA00022801"/>
    </source>
</evidence>
<dbReference type="EMBL" id="KQ964697">
    <property type="protein sequence ID" value="KXN66695.1"/>
    <property type="molecule type" value="Genomic_DNA"/>
</dbReference>
<dbReference type="Pfam" id="PF12710">
    <property type="entry name" value="HAD"/>
    <property type="match status" value="1"/>
</dbReference>
<dbReference type="AlphaFoldDB" id="A0A137NV52"/>